<comment type="caution">
    <text evidence="4">The sequence shown here is derived from an EMBL/GenBank/DDBJ whole genome shotgun (WGS) entry which is preliminary data.</text>
</comment>
<evidence type="ECO:0000256" key="2">
    <source>
        <dbReference type="ARBA" id="ARBA00023315"/>
    </source>
</evidence>
<dbReference type="InterPro" id="IPR000182">
    <property type="entry name" value="GNAT_dom"/>
</dbReference>
<sequence length="148" mass="16465">MIHRMDTDDWPAGAALTLAEVPAPGFRAEMAGHIHAFHGRTVPFEARRFDVALRDARGRLLAGVAGVMSWGWLFIEAAWVDEALRGQGAGRRLMARAEGHARAQGCHAAWLDTFQAEGFYRALGYEPFGVLEDYPAGQRRVFMRKRLA</sequence>
<keyword evidence="1" id="KW-0808">Transferase</keyword>
<evidence type="ECO:0000313" key="5">
    <source>
        <dbReference type="Proteomes" id="UP000661507"/>
    </source>
</evidence>
<feature type="domain" description="N-acetyltransferase" evidence="3">
    <location>
        <begin position="1"/>
        <end position="148"/>
    </location>
</feature>
<organism evidence="4 5">
    <name type="scientific">Neoroseomonas lacus</name>
    <dbReference type="NCBI Taxonomy" id="287609"/>
    <lineage>
        <taxon>Bacteria</taxon>
        <taxon>Pseudomonadati</taxon>
        <taxon>Pseudomonadota</taxon>
        <taxon>Alphaproteobacteria</taxon>
        <taxon>Acetobacterales</taxon>
        <taxon>Acetobacteraceae</taxon>
        <taxon>Neoroseomonas</taxon>
    </lineage>
</organism>
<dbReference type="PROSITE" id="PS51186">
    <property type="entry name" value="GNAT"/>
    <property type="match status" value="1"/>
</dbReference>
<dbReference type="AlphaFoldDB" id="A0A917KUN6"/>
<dbReference type="CDD" id="cd04301">
    <property type="entry name" value="NAT_SF"/>
    <property type="match status" value="1"/>
</dbReference>
<evidence type="ECO:0000256" key="1">
    <source>
        <dbReference type="ARBA" id="ARBA00022679"/>
    </source>
</evidence>
<dbReference type="RefSeq" id="WP_229681439.1">
    <property type="nucleotide sequence ID" value="NZ_BMKW01000010.1"/>
</dbReference>
<dbReference type="PANTHER" id="PTHR43877:SF2">
    <property type="entry name" value="AMINOALKYLPHOSPHONATE N-ACETYLTRANSFERASE-RELATED"/>
    <property type="match status" value="1"/>
</dbReference>
<dbReference type="SUPFAM" id="SSF55729">
    <property type="entry name" value="Acyl-CoA N-acyltransferases (Nat)"/>
    <property type="match status" value="1"/>
</dbReference>
<dbReference type="EMBL" id="BMKW01000010">
    <property type="protein sequence ID" value="GGJ28674.1"/>
    <property type="molecule type" value="Genomic_DNA"/>
</dbReference>
<dbReference type="PANTHER" id="PTHR43877">
    <property type="entry name" value="AMINOALKYLPHOSPHONATE N-ACETYLTRANSFERASE-RELATED-RELATED"/>
    <property type="match status" value="1"/>
</dbReference>
<evidence type="ECO:0000313" key="4">
    <source>
        <dbReference type="EMBL" id="GGJ28674.1"/>
    </source>
</evidence>
<reference evidence="4" key="1">
    <citation type="journal article" date="2014" name="Int. J. Syst. Evol. Microbiol.">
        <title>Complete genome sequence of Corynebacterium casei LMG S-19264T (=DSM 44701T), isolated from a smear-ripened cheese.</title>
        <authorList>
            <consortium name="US DOE Joint Genome Institute (JGI-PGF)"/>
            <person name="Walter F."/>
            <person name="Albersmeier A."/>
            <person name="Kalinowski J."/>
            <person name="Ruckert C."/>
        </authorList>
    </citation>
    <scope>NUCLEOTIDE SEQUENCE</scope>
    <source>
        <strain evidence="4">CGMCC 1.3617</strain>
    </source>
</reference>
<dbReference type="InterPro" id="IPR016181">
    <property type="entry name" value="Acyl_CoA_acyltransferase"/>
</dbReference>
<proteinExistence type="predicted"/>
<dbReference type="Proteomes" id="UP000661507">
    <property type="component" value="Unassembled WGS sequence"/>
</dbReference>
<dbReference type="Gene3D" id="3.40.630.30">
    <property type="match status" value="1"/>
</dbReference>
<dbReference type="InterPro" id="IPR050832">
    <property type="entry name" value="Bact_Acetyltransf"/>
</dbReference>
<protein>
    <submittedName>
        <fullName evidence="4">N-acetyltransferase</fullName>
    </submittedName>
</protein>
<reference evidence="4" key="2">
    <citation type="submission" date="2020-09" db="EMBL/GenBank/DDBJ databases">
        <authorList>
            <person name="Sun Q."/>
            <person name="Zhou Y."/>
        </authorList>
    </citation>
    <scope>NUCLEOTIDE SEQUENCE</scope>
    <source>
        <strain evidence="4">CGMCC 1.3617</strain>
    </source>
</reference>
<name>A0A917KUN6_9PROT</name>
<keyword evidence="2" id="KW-0012">Acyltransferase</keyword>
<accession>A0A917KUN6</accession>
<dbReference type="Pfam" id="PF00583">
    <property type="entry name" value="Acetyltransf_1"/>
    <property type="match status" value="1"/>
</dbReference>
<gene>
    <name evidence="4" type="ORF">GCM10011320_39950</name>
</gene>
<evidence type="ECO:0000259" key="3">
    <source>
        <dbReference type="PROSITE" id="PS51186"/>
    </source>
</evidence>
<dbReference type="GO" id="GO:0016747">
    <property type="term" value="F:acyltransferase activity, transferring groups other than amino-acyl groups"/>
    <property type="evidence" value="ECO:0007669"/>
    <property type="project" value="InterPro"/>
</dbReference>
<keyword evidence="5" id="KW-1185">Reference proteome</keyword>